<dbReference type="Proteomes" id="UP000703661">
    <property type="component" value="Unassembled WGS sequence"/>
</dbReference>
<gene>
    <name evidence="1" type="ORF">BGZ80_008768</name>
</gene>
<dbReference type="EMBL" id="JAAAID010000488">
    <property type="protein sequence ID" value="KAG0016925.1"/>
    <property type="molecule type" value="Genomic_DNA"/>
</dbReference>
<keyword evidence="2" id="KW-1185">Reference proteome</keyword>
<name>A0A9P6MYD7_9FUNG</name>
<evidence type="ECO:0000313" key="2">
    <source>
        <dbReference type="Proteomes" id="UP000703661"/>
    </source>
</evidence>
<comment type="caution">
    <text evidence="1">The sequence shown here is derived from an EMBL/GenBank/DDBJ whole genome shotgun (WGS) entry which is preliminary data.</text>
</comment>
<evidence type="ECO:0000313" key="1">
    <source>
        <dbReference type="EMBL" id="KAG0016925.1"/>
    </source>
</evidence>
<organism evidence="1 2">
    <name type="scientific">Entomortierella chlamydospora</name>
    <dbReference type="NCBI Taxonomy" id="101097"/>
    <lineage>
        <taxon>Eukaryota</taxon>
        <taxon>Fungi</taxon>
        <taxon>Fungi incertae sedis</taxon>
        <taxon>Mucoromycota</taxon>
        <taxon>Mortierellomycotina</taxon>
        <taxon>Mortierellomycetes</taxon>
        <taxon>Mortierellales</taxon>
        <taxon>Mortierellaceae</taxon>
        <taxon>Entomortierella</taxon>
    </lineage>
</organism>
<sequence>MFTKGRYFENSIGRAWGSFVYTQDGKQKNIRFTRQGNEDRKGRQGRLGYLFGRHPECDVIIL</sequence>
<proteinExistence type="predicted"/>
<reference evidence="1" key="1">
    <citation type="journal article" date="2020" name="Fungal Divers.">
        <title>Resolving the Mortierellaceae phylogeny through synthesis of multi-gene phylogenetics and phylogenomics.</title>
        <authorList>
            <person name="Vandepol N."/>
            <person name="Liber J."/>
            <person name="Desiro A."/>
            <person name="Na H."/>
            <person name="Kennedy M."/>
            <person name="Barry K."/>
            <person name="Grigoriev I.V."/>
            <person name="Miller A.N."/>
            <person name="O'Donnell K."/>
            <person name="Stajich J.E."/>
            <person name="Bonito G."/>
        </authorList>
    </citation>
    <scope>NUCLEOTIDE SEQUENCE</scope>
    <source>
        <strain evidence="1">NRRL 2769</strain>
    </source>
</reference>
<protein>
    <submittedName>
        <fullName evidence="1">Uncharacterized protein</fullName>
    </submittedName>
</protein>
<dbReference type="AlphaFoldDB" id="A0A9P6MYD7"/>
<accession>A0A9P6MYD7</accession>